<proteinExistence type="predicted"/>
<protein>
    <submittedName>
        <fullName evidence="1">Uncharacterized protein</fullName>
    </submittedName>
</protein>
<dbReference type="EMBL" id="JAUQSZ010000008">
    <property type="protein sequence ID" value="MDO7843195.1"/>
    <property type="molecule type" value="Genomic_DNA"/>
</dbReference>
<gene>
    <name evidence="1" type="ORF">Q5H94_12745</name>
</gene>
<accession>A0ABT9A031</accession>
<comment type="caution">
    <text evidence="1">The sequence shown here is derived from an EMBL/GenBank/DDBJ whole genome shotgun (WGS) entry which is preliminary data.</text>
</comment>
<organism evidence="1 2">
    <name type="scientific">Sphingomonas immobilis</name>
    <dbReference type="NCBI Taxonomy" id="3063997"/>
    <lineage>
        <taxon>Bacteria</taxon>
        <taxon>Pseudomonadati</taxon>
        <taxon>Pseudomonadota</taxon>
        <taxon>Alphaproteobacteria</taxon>
        <taxon>Sphingomonadales</taxon>
        <taxon>Sphingomonadaceae</taxon>
        <taxon>Sphingomonas</taxon>
    </lineage>
</organism>
<keyword evidence="2" id="KW-1185">Reference proteome</keyword>
<reference evidence="1" key="1">
    <citation type="submission" date="2023-07" db="EMBL/GenBank/DDBJ databases">
        <authorList>
            <person name="Kim M.K."/>
        </authorList>
    </citation>
    <scope>NUCLEOTIDE SEQUENCE</scope>
    <source>
        <strain evidence="1">CA1-15</strain>
    </source>
</reference>
<dbReference type="Proteomes" id="UP001176468">
    <property type="component" value="Unassembled WGS sequence"/>
</dbReference>
<name>A0ABT9A031_9SPHN</name>
<evidence type="ECO:0000313" key="1">
    <source>
        <dbReference type="EMBL" id="MDO7843195.1"/>
    </source>
</evidence>
<evidence type="ECO:0000313" key="2">
    <source>
        <dbReference type="Proteomes" id="UP001176468"/>
    </source>
</evidence>
<sequence>MNFYRGIISKTDKCQYRRYSSAKLMPRANIRHGGQDATMINAHSINPRHKEMTTNNIR</sequence>